<evidence type="ECO:0000256" key="3">
    <source>
        <dbReference type="ARBA" id="ARBA00022729"/>
    </source>
</evidence>
<evidence type="ECO:0000256" key="7">
    <source>
        <dbReference type="ARBA" id="ARBA00023136"/>
    </source>
</evidence>
<keyword evidence="7 11" id="KW-0472">Membrane</keyword>
<dbReference type="Gene3D" id="2.60.40.10">
    <property type="entry name" value="Immunoglobulins"/>
    <property type="match status" value="12"/>
</dbReference>
<feature type="domain" description="Fibronectin type-III" evidence="13">
    <location>
        <begin position="1201"/>
        <end position="1305"/>
    </location>
</feature>
<dbReference type="CDD" id="cd00063">
    <property type="entry name" value="FN3"/>
    <property type="match status" value="6"/>
</dbReference>
<dbReference type="SMART" id="SM00409">
    <property type="entry name" value="IG"/>
    <property type="match status" value="6"/>
</dbReference>
<feature type="domain" description="Ig-like" evidence="12">
    <location>
        <begin position="900"/>
        <end position="994"/>
    </location>
</feature>
<dbReference type="InterPro" id="IPR003598">
    <property type="entry name" value="Ig_sub2"/>
</dbReference>
<evidence type="ECO:0000256" key="2">
    <source>
        <dbReference type="ARBA" id="ARBA00022692"/>
    </source>
</evidence>
<dbReference type="SMART" id="SM00060">
    <property type="entry name" value="FN3"/>
    <property type="match status" value="6"/>
</dbReference>
<feature type="domain" description="Ig-like" evidence="12">
    <location>
        <begin position="998"/>
        <end position="1092"/>
    </location>
</feature>
<dbReference type="GO" id="GO:0007155">
    <property type="term" value="P:cell adhesion"/>
    <property type="evidence" value="ECO:0007669"/>
    <property type="project" value="UniProtKB-KW"/>
</dbReference>
<feature type="domain" description="Fibronectin type-III" evidence="13">
    <location>
        <begin position="1595"/>
        <end position="1694"/>
    </location>
</feature>
<keyword evidence="2 11" id="KW-0812">Transmembrane</keyword>
<feature type="domain" description="Ig-like" evidence="12">
    <location>
        <begin position="591"/>
        <end position="688"/>
    </location>
</feature>
<dbReference type="GO" id="GO:0003824">
    <property type="term" value="F:catalytic activity"/>
    <property type="evidence" value="ECO:0007669"/>
    <property type="project" value="InterPro"/>
</dbReference>
<dbReference type="InterPro" id="IPR050964">
    <property type="entry name" value="Striated_Muscle_Regulatory"/>
</dbReference>
<dbReference type="InterPro" id="IPR007110">
    <property type="entry name" value="Ig-like_dom"/>
</dbReference>
<evidence type="ECO:0000256" key="6">
    <source>
        <dbReference type="ARBA" id="ARBA00022989"/>
    </source>
</evidence>
<keyword evidence="8" id="KW-1015">Disulfide bond</keyword>
<evidence type="ECO:0000256" key="9">
    <source>
        <dbReference type="ARBA" id="ARBA00023319"/>
    </source>
</evidence>
<feature type="domain" description="Fibronectin type-III" evidence="13">
    <location>
        <begin position="1403"/>
        <end position="1503"/>
    </location>
</feature>
<evidence type="ECO:0000256" key="5">
    <source>
        <dbReference type="ARBA" id="ARBA00022889"/>
    </source>
</evidence>
<dbReference type="SMART" id="SM00408">
    <property type="entry name" value="IGc2"/>
    <property type="match status" value="6"/>
</dbReference>
<dbReference type="RefSeq" id="XP_028030637.1">
    <property type="nucleotide sequence ID" value="XM_028174836.1"/>
</dbReference>
<keyword evidence="14" id="KW-1185">Reference proteome</keyword>
<dbReference type="FunFam" id="2.60.40.10:FF:000333">
    <property type="entry name" value="Down syndrome cell adhesion molecule"/>
    <property type="match status" value="1"/>
</dbReference>
<dbReference type="Pfam" id="PF00047">
    <property type="entry name" value="ig"/>
    <property type="match status" value="1"/>
</dbReference>
<dbReference type="GeneID" id="114243371"/>
<dbReference type="PANTHER" id="PTHR13817">
    <property type="entry name" value="TITIN"/>
    <property type="match status" value="1"/>
</dbReference>
<dbReference type="Pfam" id="PF07679">
    <property type="entry name" value="I-set"/>
    <property type="match status" value="3"/>
</dbReference>
<dbReference type="Pfam" id="PF00041">
    <property type="entry name" value="fn3"/>
    <property type="match status" value="5"/>
</dbReference>
<dbReference type="InterPro" id="IPR013783">
    <property type="entry name" value="Ig-like_fold"/>
</dbReference>
<dbReference type="InterPro" id="IPR013151">
    <property type="entry name" value="Immunoglobulin_dom"/>
</dbReference>
<dbReference type="GO" id="GO:0009653">
    <property type="term" value="P:anatomical structure morphogenesis"/>
    <property type="evidence" value="ECO:0007669"/>
    <property type="project" value="UniProtKB-ARBA"/>
</dbReference>
<evidence type="ECO:0000259" key="13">
    <source>
        <dbReference type="PROSITE" id="PS50853"/>
    </source>
</evidence>
<keyword evidence="3" id="KW-0732">Signal</keyword>
<dbReference type="SUPFAM" id="SSF49265">
    <property type="entry name" value="Fibronectin type III"/>
    <property type="match status" value="3"/>
</dbReference>
<comment type="subcellular location">
    <subcellularLocation>
        <location evidence="1">Membrane</location>
        <topology evidence="1">Single-pass membrane protein</topology>
    </subcellularLocation>
</comment>
<feature type="compositionally biased region" description="Polar residues" evidence="10">
    <location>
        <begin position="1867"/>
        <end position="1879"/>
    </location>
</feature>
<proteinExistence type="predicted"/>
<dbReference type="KEGG" id="bman:114243371"/>
<evidence type="ECO:0000256" key="11">
    <source>
        <dbReference type="SAM" id="Phobius"/>
    </source>
</evidence>
<evidence type="ECO:0000313" key="14">
    <source>
        <dbReference type="Proteomes" id="UP000504629"/>
    </source>
</evidence>
<dbReference type="GO" id="GO:0030154">
    <property type="term" value="P:cell differentiation"/>
    <property type="evidence" value="ECO:0007669"/>
    <property type="project" value="UniProtKB-ARBA"/>
</dbReference>
<dbReference type="Pfam" id="PF25059">
    <property type="entry name" value="FN3_DSCAM-DSCAML_C"/>
    <property type="match status" value="1"/>
</dbReference>
<evidence type="ECO:0000256" key="4">
    <source>
        <dbReference type="ARBA" id="ARBA00022737"/>
    </source>
</evidence>
<feature type="compositionally biased region" description="Polar residues" evidence="10">
    <location>
        <begin position="1928"/>
        <end position="1944"/>
    </location>
</feature>
<dbReference type="InterPro" id="IPR056754">
    <property type="entry name" value="DSCAM/DSCAML_C"/>
</dbReference>
<dbReference type="CDD" id="cd00096">
    <property type="entry name" value="Ig"/>
    <property type="match status" value="1"/>
</dbReference>
<dbReference type="OrthoDB" id="6418794at2759"/>
<dbReference type="Pfam" id="PF14529">
    <property type="entry name" value="Exo_endo_phos_2"/>
    <property type="match status" value="1"/>
</dbReference>
<feature type="domain" description="Ig-like" evidence="12">
    <location>
        <begin position="1520"/>
        <end position="1591"/>
    </location>
</feature>
<feature type="domain" description="Ig-like" evidence="12">
    <location>
        <begin position="806"/>
        <end position="897"/>
    </location>
</feature>
<feature type="transmembrane region" description="Helical" evidence="11">
    <location>
        <begin position="1818"/>
        <end position="1840"/>
    </location>
</feature>
<dbReference type="FunFam" id="2.60.40.10:FF:000028">
    <property type="entry name" value="Neuronal cell adhesion molecule"/>
    <property type="match status" value="1"/>
</dbReference>
<dbReference type="InterPro" id="IPR036179">
    <property type="entry name" value="Ig-like_dom_sf"/>
</dbReference>
<keyword evidence="6 11" id="KW-1133">Transmembrane helix</keyword>
<dbReference type="PROSITE" id="PS50835">
    <property type="entry name" value="IG_LIKE"/>
    <property type="match status" value="6"/>
</dbReference>
<dbReference type="Pfam" id="PF13927">
    <property type="entry name" value="Ig_3"/>
    <property type="match status" value="2"/>
</dbReference>
<dbReference type="Gene3D" id="3.60.10.10">
    <property type="entry name" value="Endonuclease/exonuclease/phosphatase"/>
    <property type="match status" value="1"/>
</dbReference>
<evidence type="ECO:0000256" key="1">
    <source>
        <dbReference type="ARBA" id="ARBA00004167"/>
    </source>
</evidence>
<dbReference type="InterPro" id="IPR003599">
    <property type="entry name" value="Ig_sub"/>
</dbReference>
<accession>A0A6J2JNP2</accession>
<dbReference type="GO" id="GO:0016020">
    <property type="term" value="C:membrane"/>
    <property type="evidence" value="ECO:0007669"/>
    <property type="project" value="UniProtKB-SubCell"/>
</dbReference>
<dbReference type="InterPro" id="IPR003961">
    <property type="entry name" value="FN3_dom"/>
</dbReference>
<organism evidence="14 15">
    <name type="scientific">Bombyx mandarina</name>
    <name type="common">Wild silk moth</name>
    <name type="synonym">Wild silkworm</name>
    <dbReference type="NCBI Taxonomy" id="7092"/>
    <lineage>
        <taxon>Eukaryota</taxon>
        <taxon>Metazoa</taxon>
        <taxon>Ecdysozoa</taxon>
        <taxon>Arthropoda</taxon>
        <taxon>Hexapoda</taxon>
        <taxon>Insecta</taxon>
        <taxon>Pterygota</taxon>
        <taxon>Neoptera</taxon>
        <taxon>Endopterygota</taxon>
        <taxon>Lepidoptera</taxon>
        <taxon>Glossata</taxon>
        <taxon>Ditrysia</taxon>
        <taxon>Bombycoidea</taxon>
        <taxon>Bombycidae</taxon>
        <taxon>Bombycinae</taxon>
        <taxon>Bombyx</taxon>
    </lineage>
</organism>
<feature type="domain" description="Fibronectin type-III" evidence="13">
    <location>
        <begin position="1697"/>
        <end position="1806"/>
    </location>
</feature>
<dbReference type="CDD" id="cd09077">
    <property type="entry name" value="R1-I-EN"/>
    <property type="match status" value="1"/>
</dbReference>
<feature type="domain" description="Fibronectin type-III" evidence="13">
    <location>
        <begin position="1310"/>
        <end position="1399"/>
    </location>
</feature>
<evidence type="ECO:0000256" key="10">
    <source>
        <dbReference type="SAM" id="MobiDB-lite"/>
    </source>
</evidence>
<feature type="region of interest" description="Disordered" evidence="10">
    <location>
        <begin position="1924"/>
        <end position="1950"/>
    </location>
</feature>
<dbReference type="Proteomes" id="UP000504629">
    <property type="component" value="Unplaced"/>
</dbReference>
<dbReference type="SUPFAM" id="SSF48726">
    <property type="entry name" value="Immunoglobulin"/>
    <property type="match status" value="6"/>
</dbReference>
<keyword evidence="9" id="KW-0393">Immunoglobulin domain</keyword>
<dbReference type="PANTHER" id="PTHR13817:SF166">
    <property type="entry name" value="NEURONAL IGCAM-RELATED"/>
    <property type="match status" value="1"/>
</dbReference>
<protein>
    <submittedName>
        <fullName evidence="15">Down syndrome cell adhesion molecule-like protein Dscam2</fullName>
    </submittedName>
</protein>
<dbReference type="SUPFAM" id="SSF56219">
    <property type="entry name" value="DNase I-like"/>
    <property type="match status" value="1"/>
</dbReference>
<evidence type="ECO:0000313" key="15">
    <source>
        <dbReference type="RefSeq" id="XP_028030637.1"/>
    </source>
</evidence>
<keyword evidence="5" id="KW-0130">Cell adhesion</keyword>
<evidence type="ECO:0000259" key="12">
    <source>
        <dbReference type="PROSITE" id="PS50835"/>
    </source>
</evidence>
<sequence>MGHVHRFLQANLNHSARAQDLLVHTMAEWSIDVAVAAEPYFVPADQDSWIGDIDGSVAIIIRQAAALPPLVMVARGSGYVAARVDETVVIGVYFSPNRHLAEFERFLGGLEALVNRLGSRPVILAGDLNAKWVAWGSPRPNSRGRMLSEWAIAAGLCLLNRGSVATCVRWNGESHVDVTIASPSIARRTRGWRVLEGAETLSDHRYVRFELSASSRSASAMVARGEEELPRSTPRSFPRWALKRLNKELLVEAAAVAAWAPVPASPVDVESEADWFRGTMCRTCDAAMPRVGGHAPRGGAYWWSPNIAQLREECVRARRRSARHRRRRLRDDDFAEAADRLHADCRQKQEALRLAIGEAKSQGMQTLLETLDQDPWGRPYKTVRKKLRPWAPPMTERLQPRQLREIVSALFPQGEGTFQPPFMGTPPRHDGGDAPADVPPPKISGAEIRAAVSKMRRKDAAPGPDGIHGRVWDLVFGALGDRLVRLFEACLESGRFPTQWKTGRLVLLRKEGRPADSPAGYRPIVLLDEAGKLLESDTDTHSPGHVRNIASGDEAHGVGVGYKFRSMASNSSTVFHGVADVLRVRNKRDIPSNILMTQHFSGQIVTPGDDVSLQCTATAERPPRFIWERDGVTITSNTDQRYTLGQMMSGVGVVSQVNITRSRVEDGGVYSCTALEGDTKITHSARIDVYGPPYIRSLPPIKVQSGESLKLRCPYYGYPISKLEWEHKGVKLSSTALPQHVRYKRTFTTGKRRRRKRQLFERDENGVLNLPKVVKEENGDTYTCVVYSPSGEMARRSFEIQVVEAPELDELRVGSGLKEGQIVQITCNIVSGDPPIYFSWLKDGKKIPPSLKITERSSELFSVLIIKRVALEHCGKYTCIATNHVGKVNQTTDLYISVAPKWVDEPTNTSLLLGQRGMVYCNANGYPTPQIHWMKRDATLGIWRPVLDLAGGGVISYPNGTLIIEVVSLSDEGLYACNVENGVGEALNKKLWISVNKPVHFESLGANLTTKAGLPVTISCRPLGDSPIRVKWSLDGKPLDFPSSRITISETNTHNGLSSVLNINYVESRDRGYYECRASNPYGVAAYNVRLNILEPPSSPVELQLDHVSGSTAKLSWRDTIIAHVEYYTIQFTNNDFMMWDSAKTVNVTREDGLIRQTVELTELQPFTEYRVRVAAGNQVDLSSYTQPIHFTTQQEAPSSAPMGVQVQQSDSPGELMIRWQSPPRDTHNGPLQGYHVKAVPFISGDSAPNESQTKMIKVIARNGKQETVLGDLLKNVRYGVSVSAFNSAGNGPFSVPVYQTTREGAPEQAPSGVECRGVSSTSLRVSWQQINSRGSSLLGYFVYYSTEDGLWSNTSTPHTELYIQGLLKYTNYSVKVAGFSNYGLGPFSYPIICITLQDVPGPPPLIKVLVSSSTSLLVSWKRPEQPNGEITHYTVHVKPVSSTNAPQSYRVDATHESTLTRESSYSITGLITGRQYEVFVRAHTTAGEGTPSRRVHADLSAKVVAGVSSLGGWVAAGAGSSVLLACTCVGVPAPRTVWYRHHHIITHHPRYTRNHDDSLLINNIDQTLSGNYTCLAKNLYGSDSVSYEVTVLPTPEPPTLRITAHKDSLQLQWDPPRKIAGKAQKISYNLTWKEADGSWQDAWSSRGTTLQGIQEYTLQGLKCGTKYSLRITAANSVGSSQPAYFDASTLGGVPIAPSSTEWFWSNATHIYIQLSGWDDNGCEITRFEVDYREYGSKSWRRVDTGIPPIEQQWNYMSSILNQPNSFVIGDLNAAQWYQIRVSVENSAGVATSIYNYATSTLFGETIGPPSEYFDINMLVIICSSILLIICSITCVYILVKRHNHNNMTEYRNSLTVESKSERSDVPANTPQSVPSDINNRVYSTPVHLTADTKHELYEISPYAQFALGFRTFGHVENQEVPSRIHLPSNSKSRYDTETSFQMRSESEESDCISRTTTLKSAPRKACRIPHHR</sequence>
<evidence type="ECO:0000256" key="8">
    <source>
        <dbReference type="ARBA" id="ARBA00023157"/>
    </source>
</evidence>
<feature type="domain" description="Ig-like" evidence="12">
    <location>
        <begin position="692"/>
        <end position="801"/>
    </location>
</feature>
<gene>
    <name evidence="15" type="primary">LOC114243371</name>
</gene>
<feature type="region of interest" description="Disordered" evidence="10">
    <location>
        <begin position="1858"/>
        <end position="1879"/>
    </location>
</feature>
<keyword evidence="4" id="KW-0677">Repeat</keyword>
<dbReference type="InterPro" id="IPR005135">
    <property type="entry name" value="Endo/exonuclease/phosphatase"/>
</dbReference>
<feature type="domain" description="Fibronectin type-III" evidence="13">
    <location>
        <begin position="1099"/>
        <end position="1196"/>
    </location>
</feature>
<dbReference type="InterPro" id="IPR013098">
    <property type="entry name" value="Ig_I-set"/>
</dbReference>
<dbReference type="InterPro" id="IPR036691">
    <property type="entry name" value="Endo/exonu/phosph_ase_sf"/>
</dbReference>
<reference evidence="15" key="1">
    <citation type="submission" date="2025-08" db="UniProtKB">
        <authorList>
            <consortium name="RefSeq"/>
        </authorList>
    </citation>
    <scope>IDENTIFICATION</scope>
    <source>
        <tissue evidence="15">Silk gland</tissue>
    </source>
</reference>
<dbReference type="PROSITE" id="PS50853">
    <property type="entry name" value="FN3"/>
    <property type="match status" value="6"/>
</dbReference>
<dbReference type="InterPro" id="IPR036116">
    <property type="entry name" value="FN3_sf"/>
</dbReference>
<name>A0A6J2JNP2_BOMMA</name>